<dbReference type="PANTHER" id="PTHR42103">
    <property type="entry name" value="ALPHA/BETA-HYDROLASES SUPERFAMILY PROTEIN"/>
    <property type="match status" value="1"/>
</dbReference>
<protein>
    <submittedName>
        <fullName evidence="1">Alpha/beta hydrolase fold family protein</fullName>
    </submittedName>
</protein>
<dbReference type="OrthoDB" id="9800435at2"/>
<sequence>MNDALAETTRSTFDGLAGTIEALIDAPASGQAGIALIAHPHPLEGGTAQHKIPLALARLFQKRNWLALRPNFRGIGGTAGTHDGGDGETDDLLSIVATLRSTHPELPVALAGFSFGAYVQARVTRALVDRGAPPVCTVLAGLPYGTVAAGRHYDTPAVPSDALIIHGELDAIAPLSATLDWARPQKLPVVVIPGANHFLTGHLGTLVGLVDRHIATLK</sequence>
<dbReference type="AlphaFoldDB" id="A0A1N7SPN3"/>
<dbReference type="Gene3D" id="3.40.50.1820">
    <property type="entry name" value="alpha/beta hydrolase"/>
    <property type="match status" value="1"/>
</dbReference>
<gene>
    <name evidence="1" type="ORF">BN2476_680110</name>
</gene>
<keyword evidence="1" id="KW-0378">Hydrolase</keyword>
<proteinExistence type="predicted"/>
<keyword evidence="2" id="KW-1185">Reference proteome</keyword>
<name>A0A1N7SPN3_9BURK</name>
<dbReference type="Proteomes" id="UP000195569">
    <property type="component" value="Unassembled WGS sequence"/>
</dbReference>
<dbReference type="InterPro" id="IPR029058">
    <property type="entry name" value="AB_hydrolase_fold"/>
</dbReference>
<reference evidence="1" key="1">
    <citation type="submission" date="2016-12" db="EMBL/GenBank/DDBJ databases">
        <authorList>
            <person name="Moulin L."/>
        </authorList>
    </citation>
    <scope>NUCLEOTIDE SEQUENCE [LARGE SCALE GENOMIC DNA]</scope>
    <source>
        <strain evidence="1">STM 7183</strain>
    </source>
</reference>
<dbReference type="RefSeq" id="WP_087738402.1">
    <property type="nucleotide sequence ID" value="NZ_CYGY02000068.1"/>
</dbReference>
<dbReference type="PANTHER" id="PTHR42103:SF2">
    <property type="entry name" value="AB HYDROLASE-1 DOMAIN-CONTAINING PROTEIN"/>
    <property type="match status" value="1"/>
</dbReference>
<organism evidence="1 2">
    <name type="scientific">Paraburkholderia piptadeniae</name>
    <dbReference type="NCBI Taxonomy" id="1701573"/>
    <lineage>
        <taxon>Bacteria</taxon>
        <taxon>Pseudomonadati</taxon>
        <taxon>Pseudomonadota</taxon>
        <taxon>Betaproteobacteria</taxon>
        <taxon>Burkholderiales</taxon>
        <taxon>Burkholderiaceae</taxon>
        <taxon>Paraburkholderia</taxon>
    </lineage>
</organism>
<evidence type="ECO:0000313" key="2">
    <source>
        <dbReference type="Proteomes" id="UP000195569"/>
    </source>
</evidence>
<comment type="caution">
    <text evidence="1">The sequence shown here is derived from an EMBL/GenBank/DDBJ whole genome shotgun (WGS) entry which is preliminary data.</text>
</comment>
<evidence type="ECO:0000313" key="1">
    <source>
        <dbReference type="EMBL" id="SIT49385.1"/>
    </source>
</evidence>
<accession>A0A1N7SPN3</accession>
<dbReference type="EMBL" id="CYGY02000068">
    <property type="protein sequence ID" value="SIT49385.1"/>
    <property type="molecule type" value="Genomic_DNA"/>
</dbReference>
<dbReference type="GO" id="GO:0016787">
    <property type="term" value="F:hydrolase activity"/>
    <property type="evidence" value="ECO:0007669"/>
    <property type="project" value="UniProtKB-KW"/>
</dbReference>
<dbReference type="SUPFAM" id="SSF53474">
    <property type="entry name" value="alpha/beta-Hydrolases"/>
    <property type="match status" value="1"/>
</dbReference>